<sequence>TAAAGAWSGAAPTCIKACPDPPAIQANGAPNVPAAGPYNFNAEVAYSCVATHALQGTTPNVCEDKNGVGTWKSAANTNVLCYITETYPVFKIYPKNR</sequence>
<evidence type="ECO:0000259" key="3">
    <source>
        <dbReference type="PROSITE" id="PS50923"/>
    </source>
</evidence>
<feature type="domain" description="Sushi" evidence="3">
    <location>
        <begin position="16"/>
        <end position="83"/>
    </location>
</feature>
<name>H2YQD7_CIOSA</name>
<evidence type="ECO:0000313" key="4">
    <source>
        <dbReference type="Ensembl" id="ENSCSAVP00000007545.1"/>
    </source>
</evidence>
<dbReference type="Pfam" id="PF00084">
    <property type="entry name" value="Sushi"/>
    <property type="match status" value="1"/>
</dbReference>
<dbReference type="GeneTree" id="ENSGT00940000168623"/>
<dbReference type="Proteomes" id="UP000007875">
    <property type="component" value="Unassembled WGS sequence"/>
</dbReference>
<evidence type="ECO:0000256" key="2">
    <source>
        <dbReference type="PROSITE-ProRule" id="PRU00302"/>
    </source>
</evidence>
<dbReference type="AlphaFoldDB" id="H2YQD7"/>
<reference evidence="4" key="2">
    <citation type="submission" date="2025-08" db="UniProtKB">
        <authorList>
            <consortium name="Ensembl"/>
        </authorList>
    </citation>
    <scope>IDENTIFICATION</scope>
</reference>
<dbReference type="HOGENOM" id="CLU_2351918_0_0_1"/>
<dbReference type="InterPro" id="IPR000436">
    <property type="entry name" value="Sushi_SCR_CCP_dom"/>
</dbReference>
<organism evidence="4 5">
    <name type="scientific">Ciona savignyi</name>
    <name type="common">Pacific transparent sea squirt</name>
    <dbReference type="NCBI Taxonomy" id="51511"/>
    <lineage>
        <taxon>Eukaryota</taxon>
        <taxon>Metazoa</taxon>
        <taxon>Chordata</taxon>
        <taxon>Tunicata</taxon>
        <taxon>Ascidiacea</taxon>
        <taxon>Phlebobranchia</taxon>
        <taxon>Cionidae</taxon>
        <taxon>Ciona</taxon>
    </lineage>
</organism>
<dbReference type="InterPro" id="IPR035976">
    <property type="entry name" value="Sushi/SCR/CCP_sf"/>
</dbReference>
<keyword evidence="1" id="KW-1015">Disulfide bond</keyword>
<evidence type="ECO:0000256" key="1">
    <source>
        <dbReference type="ARBA" id="ARBA00023157"/>
    </source>
</evidence>
<dbReference type="Ensembl" id="ENSCSAVT00000007644.1">
    <property type="protein sequence ID" value="ENSCSAVP00000007545.1"/>
    <property type="gene ID" value="ENSCSAVG00000004507.1"/>
</dbReference>
<dbReference type="SUPFAM" id="SSF57535">
    <property type="entry name" value="Complement control module/SCR domain"/>
    <property type="match status" value="1"/>
</dbReference>
<reference evidence="5" key="1">
    <citation type="submission" date="2003-08" db="EMBL/GenBank/DDBJ databases">
        <authorList>
            <person name="Birren B."/>
            <person name="Nusbaum C."/>
            <person name="Abebe A."/>
            <person name="Abouelleil A."/>
            <person name="Adekoya E."/>
            <person name="Ait-zahra M."/>
            <person name="Allen N."/>
            <person name="Allen T."/>
            <person name="An P."/>
            <person name="Anderson M."/>
            <person name="Anderson S."/>
            <person name="Arachchi H."/>
            <person name="Armbruster J."/>
            <person name="Bachantsang P."/>
            <person name="Baldwin J."/>
            <person name="Barry A."/>
            <person name="Bayul T."/>
            <person name="Blitshsteyn B."/>
            <person name="Bloom T."/>
            <person name="Blye J."/>
            <person name="Boguslavskiy L."/>
            <person name="Borowsky M."/>
            <person name="Boukhgalter B."/>
            <person name="Brunache A."/>
            <person name="Butler J."/>
            <person name="Calixte N."/>
            <person name="Calvo S."/>
            <person name="Camarata J."/>
            <person name="Campo K."/>
            <person name="Chang J."/>
            <person name="Cheshatsang Y."/>
            <person name="Citroen M."/>
            <person name="Collymore A."/>
            <person name="Considine T."/>
            <person name="Cook A."/>
            <person name="Cooke P."/>
            <person name="Corum B."/>
            <person name="Cuomo C."/>
            <person name="David R."/>
            <person name="Dawoe T."/>
            <person name="Degray S."/>
            <person name="Dodge S."/>
            <person name="Dooley K."/>
            <person name="Dorje P."/>
            <person name="Dorjee K."/>
            <person name="Dorris L."/>
            <person name="Duffey N."/>
            <person name="Dupes A."/>
            <person name="Elkins T."/>
            <person name="Engels R."/>
            <person name="Erickson J."/>
            <person name="Farina A."/>
            <person name="Faro S."/>
            <person name="Ferreira P."/>
            <person name="Fischer H."/>
            <person name="Fitzgerald M."/>
            <person name="Foley K."/>
            <person name="Gage D."/>
            <person name="Galagan J."/>
            <person name="Gearin G."/>
            <person name="Gnerre S."/>
            <person name="Gnirke A."/>
            <person name="Goyette A."/>
            <person name="Graham J."/>
            <person name="Grandbois E."/>
            <person name="Gyaltsen K."/>
            <person name="Hafez N."/>
            <person name="Hagopian D."/>
            <person name="Hagos B."/>
            <person name="Hall J."/>
            <person name="Hatcher B."/>
            <person name="Heller A."/>
            <person name="Higgins H."/>
            <person name="Honan T."/>
            <person name="Horn A."/>
            <person name="Houde N."/>
            <person name="Hughes L."/>
            <person name="Hulme W."/>
            <person name="Husby E."/>
            <person name="Iliev I."/>
            <person name="Jaffe D."/>
            <person name="Jones C."/>
            <person name="Kamal M."/>
            <person name="Kamat A."/>
            <person name="Kamvysselis M."/>
            <person name="Karlsson E."/>
            <person name="Kells C."/>
            <person name="Kieu A."/>
            <person name="Kisner P."/>
            <person name="Kodira C."/>
            <person name="Kulbokas E."/>
            <person name="Labutti K."/>
            <person name="Lama D."/>
            <person name="Landers T."/>
            <person name="Leger J."/>
            <person name="Levine S."/>
            <person name="Lewis D."/>
            <person name="Lewis T."/>
            <person name="Lindblad-toh K."/>
            <person name="Liu X."/>
            <person name="Lokyitsang T."/>
            <person name="Lokyitsang Y."/>
            <person name="Lucien O."/>
            <person name="Lui A."/>
            <person name="Ma L.J."/>
            <person name="Mabbitt R."/>
            <person name="Macdonald J."/>
            <person name="Maclean C."/>
            <person name="Major J."/>
            <person name="Manning J."/>
            <person name="Marabella R."/>
            <person name="Maru K."/>
            <person name="Matthews C."/>
            <person name="Mauceli E."/>
            <person name="Mccarthy M."/>
            <person name="Mcdonough S."/>
            <person name="Mcghee T."/>
            <person name="Meldrim J."/>
            <person name="Meneus L."/>
            <person name="Mesirov J."/>
            <person name="Mihalev A."/>
            <person name="Mihova T."/>
            <person name="Mikkelsen T."/>
            <person name="Mlenga V."/>
            <person name="Moru K."/>
            <person name="Mozes J."/>
            <person name="Mulrain L."/>
            <person name="Munson G."/>
            <person name="Naylor J."/>
            <person name="Newes C."/>
            <person name="Nguyen C."/>
            <person name="Nguyen N."/>
            <person name="Nguyen T."/>
            <person name="Nicol R."/>
            <person name="Nielsen C."/>
            <person name="Nizzari M."/>
            <person name="Norbu C."/>
            <person name="Norbu N."/>
            <person name="O'donnell P."/>
            <person name="Okoawo O."/>
            <person name="O'leary S."/>
            <person name="Omotosho B."/>
            <person name="O'neill K."/>
            <person name="Osman S."/>
            <person name="Parker S."/>
            <person name="Perrin D."/>
            <person name="Phunkhang P."/>
            <person name="Piqani B."/>
            <person name="Purcell S."/>
            <person name="Rachupka T."/>
            <person name="Ramasamy U."/>
            <person name="Rameau R."/>
            <person name="Ray V."/>
            <person name="Raymond C."/>
            <person name="Retta R."/>
            <person name="Richardson S."/>
            <person name="Rise C."/>
            <person name="Rodriguez J."/>
            <person name="Rogers J."/>
            <person name="Rogov P."/>
            <person name="Rutman M."/>
            <person name="Schupbach R."/>
            <person name="Seaman C."/>
            <person name="Settipalli S."/>
            <person name="Sharpe T."/>
            <person name="Sheridan J."/>
            <person name="Sherpa N."/>
            <person name="Shi J."/>
            <person name="Smirnov S."/>
            <person name="Smith C."/>
            <person name="Sougnez C."/>
            <person name="Spencer B."/>
            <person name="Stalker J."/>
            <person name="Stange-thomann N."/>
            <person name="Stavropoulos S."/>
            <person name="Stetson K."/>
            <person name="Stone C."/>
            <person name="Stone S."/>
            <person name="Stubbs M."/>
            <person name="Talamas J."/>
            <person name="Tchuinga P."/>
            <person name="Tenzing P."/>
            <person name="Tesfaye S."/>
            <person name="Theodore J."/>
            <person name="Thoulutsang Y."/>
            <person name="Topham K."/>
            <person name="Towey S."/>
            <person name="Tsamla T."/>
            <person name="Tsomo N."/>
            <person name="Vallee D."/>
            <person name="Vassiliev H."/>
            <person name="Venkataraman V."/>
            <person name="Vinson J."/>
            <person name="Vo A."/>
            <person name="Wade C."/>
            <person name="Wang S."/>
            <person name="Wangchuk T."/>
            <person name="Wangdi T."/>
            <person name="Whittaker C."/>
            <person name="Wilkinson J."/>
            <person name="Wu Y."/>
            <person name="Wyman D."/>
            <person name="Yadav S."/>
            <person name="Yang S."/>
            <person name="Yang X."/>
            <person name="Yeager S."/>
            <person name="Yee E."/>
            <person name="Young G."/>
            <person name="Zainoun J."/>
            <person name="Zembeck L."/>
            <person name="Zimmer A."/>
            <person name="Zody M."/>
            <person name="Lander E."/>
        </authorList>
    </citation>
    <scope>NUCLEOTIDE SEQUENCE [LARGE SCALE GENOMIC DNA]</scope>
</reference>
<proteinExistence type="predicted"/>
<reference evidence="4" key="3">
    <citation type="submission" date="2025-09" db="UniProtKB">
        <authorList>
            <consortium name="Ensembl"/>
        </authorList>
    </citation>
    <scope>IDENTIFICATION</scope>
</reference>
<comment type="caution">
    <text evidence="2">Lacks conserved residue(s) required for the propagation of feature annotation.</text>
</comment>
<dbReference type="PROSITE" id="PS50923">
    <property type="entry name" value="SUSHI"/>
    <property type="match status" value="1"/>
</dbReference>
<dbReference type="Gene3D" id="2.10.70.10">
    <property type="entry name" value="Complement Module, domain 1"/>
    <property type="match status" value="1"/>
</dbReference>
<keyword evidence="2" id="KW-0768">Sushi</keyword>
<accession>H2YQD7</accession>
<evidence type="ECO:0000313" key="5">
    <source>
        <dbReference type="Proteomes" id="UP000007875"/>
    </source>
</evidence>
<protein>
    <recommendedName>
        <fullName evidence="3">Sushi domain-containing protein</fullName>
    </recommendedName>
</protein>
<keyword evidence="5" id="KW-1185">Reference proteome</keyword>